<evidence type="ECO:0000313" key="7">
    <source>
        <dbReference type="Proteomes" id="UP001156856"/>
    </source>
</evidence>
<dbReference type="InterPro" id="IPR011006">
    <property type="entry name" value="CheY-like_superfamily"/>
</dbReference>
<dbReference type="SMART" id="SM00448">
    <property type="entry name" value="REC"/>
    <property type="match status" value="1"/>
</dbReference>
<keyword evidence="7" id="KW-1185">Reference proteome</keyword>
<dbReference type="Gene3D" id="3.40.50.2300">
    <property type="match status" value="1"/>
</dbReference>
<sequence length="117" mass="12717">MQSEKAAVLVVEDLPLVRHNAVEIMQELGCEVFAAYNGPAALEVLQAHPEIRVLFTDVRMPGMDGVELAEAAQRLRPDLKVVLTSGYVGPKDLPEDVPFVAKPWRVEEIAAAVTGPD</sequence>
<reference evidence="7" key="2">
    <citation type="journal article" date="2019" name="Int. J. Syst. Evol. Microbiol.">
        <title>The Global Catalogue of Microorganisms (GCM) 10K type strain sequencing project: providing services to taxonomists for standard genome sequencing and annotation.</title>
        <authorList>
            <consortium name="The Broad Institute Genomics Platform"/>
            <consortium name="The Broad Institute Genome Sequencing Center for Infectious Disease"/>
            <person name="Wu L."/>
            <person name="Ma J."/>
        </authorList>
    </citation>
    <scope>NUCLEOTIDE SEQUENCE [LARGE SCALE GENOMIC DNA]</scope>
    <source>
        <strain evidence="7">NBRC 107715</strain>
    </source>
</reference>
<gene>
    <name evidence="5" type="ORF">GCM10007888_37890</name>
    <name evidence="4" type="ORF">MOX02_36510</name>
</gene>
<comment type="caution">
    <text evidence="4">The sequence shown here is derived from an EMBL/GenBank/DDBJ whole genome shotgun (WGS) entry which is preliminary data.</text>
</comment>
<dbReference type="EMBL" id="BSPK01000072">
    <property type="protein sequence ID" value="GLS65407.1"/>
    <property type="molecule type" value="Genomic_DNA"/>
</dbReference>
<dbReference type="InterPro" id="IPR001789">
    <property type="entry name" value="Sig_transdc_resp-reg_receiver"/>
</dbReference>
<dbReference type="SUPFAM" id="SSF52172">
    <property type="entry name" value="CheY-like"/>
    <property type="match status" value="1"/>
</dbReference>
<evidence type="ECO:0000313" key="4">
    <source>
        <dbReference type="EMBL" id="GEP05613.1"/>
    </source>
</evidence>
<dbReference type="Proteomes" id="UP000321960">
    <property type="component" value="Unassembled WGS sequence"/>
</dbReference>
<dbReference type="RefSeq" id="WP_147027163.1">
    <property type="nucleotide sequence ID" value="NZ_BJZU01000073.1"/>
</dbReference>
<dbReference type="EMBL" id="BJZU01000073">
    <property type="protein sequence ID" value="GEP05613.1"/>
    <property type="molecule type" value="Genomic_DNA"/>
</dbReference>
<reference evidence="4 6" key="3">
    <citation type="submission" date="2019-07" db="EMBL/GenBank/DDBJ databases">
        <title>Whole genome shotgun sequence of Methylobacterium oxalidis NBRC 107715.</title>
        <authorList>
            <person name="Hosoyama A."/>
            <person name="Uohara A."/>
            <person name="Ohji S."/>
            <person name="Ichikawa N."/>
        </authorList>
    </citation>
    <scope>NUCLEOTIDE SEQUENCE [LARGE SCALE GENOMIC DNA]</scope>
    <source>
        <strain evidence="4 6">NBRC 107715</strain>
    </source>
</reference>
<accession>A0A512J6Q1</accession>
<dbReference type="OrthoDB" id="9784719at2"/>
<dbReference type="GO" id="GO:0000160">
    <property type="term" value="P:phosphorelay signal transduction system"/>
    <property type="evidence" value="ECO:0007669"/>
    <property type="project" value="InterPro"/>
</dbReference>
<evidence type="ECO:0000313" key="5">
    <source>
        <dbReference type="EMBL" id="GLS65407.1"/>
    </source>
</evidence>
<dbReference type="AlphaFoldDB" id="A0A512J6Q1"/>
<evidence type="ECO:0000259" key="3">
    <source>
        <dbReference type="PROSITE" id="PS50110"/>
    </source>
</evidence>
<protein>
    <recommendedName>
        <fullName evidence="3">Response regulatory domain-containing protein</fullName>
    </recommendedName>
</protein>
<feature type="domain" description="Response regulatory" evidence="3">
    <location>
        <begin position="7"/>
        <end position="117"/>
    </location>
</feature>
<name>A0A512J6Q1_9HYPH</name>
<reference evidence="5" key="4">
    <citation type="submission" date="2023-01" db="EMBL/GenBank/DDBJ databases">
        <title>Draft genome sequence of Methylobacterium oxalidis strain NBRC 107715.</title>
        <authorList>
            <person name="Sun Q."/>
            <person name="Mori K."/>
        </authorList>
    </citation>
    <scope>NUCLEOTIDE SEQUENCE</scope>
    <source>
        <strain evidence="5">NBRC 107715</strain>
    </source>
</reference>
<reference evidence="5" key="1">
    <citation type="journal article" date="2014" name="Int. J. Syst. Evol. Microbiol.">
        <title>Complete genome of a new Firmicutes species belonging to the dominant human colonic microbiota ('Ruminococcus bicirculans') reveals two chromosomes and a selective capacity to utilize plant glucans.</title>
        <authorList>
            <consortium name="NISC Comparative Sequencing Program"/>
            <person name="Wegmann U."/>
            <person name="Louis P."/>
            <person name="Goesmann A."/>
            <person name="Henrissat B."/>
            <person name="Duncan S.H."/>
            <person name="Flint H.J."/>
        </authorList>
    </citation>
    <scope>NUCLEOTIDE SEQUENCE</scope>
    <source>
        <strain evidence="5">NBRC 107715</strain>
    </source>
</reference>
<dbReference type="Proteomes" id="UP001156856">
    <property type="component" value="Unassembled WGS sequence"/>
</dbReference>
<dbReference type="PROSITE" id="PS50110">
    <property type="entry name" value="RESPONSE_REGULATORY"/>
    <property type="match status" value="1"/>
</dbReference>
<evidence type="ECO:0000313" key="6">
    <source>
        <dbReference type="Proteomes" id="UP000321960"/>
    </source>
</evidence>
<dbReference type="PANTHER" id="PTHR44591">
    <property type="entry name" value="STRESS RESPONSE REGULATOR PROTEIN 1"/>
    <property type="match status" value="1"/>
</dbReference>
<dbReference type="PANTHER" id="PTHR44591:SF21">
    <property type="entry name" value="TWO-COMPONENT RESPONSE REGULATOR"/>
    <property type="match status" value="1"/>
</dbReference>
<evidence type="ECO:0000256" key="1">
    <source>
        <dbReference type="ARBA" id="ARBA00022553"/>
    </source>
</evidence>
<dbReference type="InterPro" id="IPR050595">
    <property type="entry name" value="Bact_response_regulator"/>
</dbReference>
<organism evidence="4 6">
    <name type="scientific">Methylobacterium oxalidis</name>
    <dbReference type="NCBI Taxonomy" id="944322"/>
    <lineage>
        <taxon>Bacteria</taxon>
        <taxon>Pseudomonadati</taxon>
        <taxon>Pseudomonadota</taxon>
        <taxon>Alphaproteobacteria</taxon>
        <taxon>Hyphomicrobiales</taxon>
        <taxon>Methylobacteriaceae</taxon>
        <taxon>Methylobacterium</taxon>
    </lineage>
</organism>
<dbReference type="Pfam" id="PF00072">
    <property type="entry name" value="Response_reg"/>
    <property type="match status" value="1"/>
</dbReference>
<keyword evidence="1 2" id="KW-0597">Phosphoprotein</keyword>
<proteinExistence type="predicted"/>
<evidence type="ECO:0000256" key="2">
    <source>
        <dbReference type="PROSITE-ProRule" id="PRU00169"/>
    </source>
</evidence>
<feature type="modified residue" description="4-aspartylphosphate" evidence="2">
    <location>
        <position position="57"/>
    </location>
</feature>